<dbReference type="PROSITE" id="PS50005">
    <property type="entry name" value="TPR"/>
    <property type="match status" value="3"/>
</dbReference>
<organism evidence="4 5">
    <name type="scientific">Pocillopora meandrina</name>
    <dbReference type="NCBI Taxonomy" id="46732"/>
    <lineage>
        <taxon>Eukaryota</taxon>
        <taxon>Metazoa</taxon>
        <taxon>Cnidaria</taxon>
        <taxon>Anthozoa</taxon>
        <taxon>Hexacorallia</taxon>
        <taxon>Scleractinia</taxon>
        <taxon>Astrocoeniina</taxon>
        <taxon>Pocilloporidae</taxon>
        <taxon>Pocillopora</taxon>
    </lineage>
</organism>
<keyword evidence="2" id="KW-0732">Signal</keyword>
<dbReference type="InterPro" id="IPR011990">
    <property type="entry name" value="TPR-like_helical_dom_sf"/>
</dbReference>
<feature type="chain" id="PRO_5044021117" description="CHAT domain-containing protein" evidence="2">
    <location>
        <begin position="25"/>
        <end position="893"/>
    </location>
</feature>
<dbReference type="PANTHER" id="PTHR10098">
    <property type="entry name" value="RAPSYN-RELATED"/>
    <property type="match status" value="1"/>
</dbReference>
<reference evidence="4 5" key="1">
    <citation type="submission" date="2022-05" db="EMBL/GenBank/DDBJ databases">
        <authorList>
            <consortium name="Genoscope - CEA"/>
            <person name="William W."/>
        </authorList>
    </citation>
    <scope>NUCLEOTIDE SEQUENCE [LARGE SCALE GENOMIC DNA]</scope>
</reference>
<keyword evidence="1" id="KW-0802">TPR repeat</keyword>
<dbReference type="InterPro" id="IPR024983">
    <property type="entry name" value="CHAT_dom"/>
</dbReference>
<dbReference type="Proteomes" id="UP001159428">
    <property type="component" value="Unassembled WGS sequence"/>
</dbReference>
<feature type="repeat" description="TPR" evidence="1">
    <location>
        <begin position="122"/>
        <end position="155"/>
    </location>
</feature>
<evidence type="ECO:0000313" key="4">
    <source>
        <dbReference type="EMBL" id="CAH3108332.1"/>
    </source>
</evidence>
<evidence type="ECO:0000256" key="2">
    <source>
        <dbReference type="SAM" id="SignalP"/>
    </source>
</evidence>
<comment type="caution">
    <text evidence="4">The sequence shown here is derived from an EMBL/GenBank/DDBJ whole genome shotgun (WGS) entry which is preliminary data.</text>
</comment>
<evidence type="ECO:0000256" key="1">
    <source>
        <dbReference type="PROSITE-ProRule" id="PRU00339"/>
    </source>
</evidence>
<dbReference type="Pfam" id="PF12770">
    <property type="entry name" value="CHAT"/>
    <property type="match status" value="1"/>
</dbReference>
<feature type="repeat" description="TPR" evidence="1">
    <location>
        <begin position="202"/>
        <end position="235"/>
    </location>
</feature>
<feature type="repeat" description="TPR" evidence="1">
    <location>
        <begin position="162"/>
        <end position="195"/>
    </location>
</feature>
<evidence type="ECO:0000313" key="5">
    <source>
        <dbReference type="Proteomes" id="UP001159428"/>
    </source>
</evidence>
<sequence>MITSMNIALLVALFLLNSDHIQKAIEICNECLILPNNSDQNSKDQFDSVLLQFDSDIYTVLYSAYRHISDDVNAARYGRKLHVFSSKYGILFYKLGENLKAKEYIARALIKSTEIGDKSGEASYYVNLGAVFKSLGEYDKAKEYLHKALVITTEIGDRNGEGTCYGNLGNVFLSLGEYGKAKEYLHKALAITTEIGDRNGEGTCYGNLSTVYQSLGEYDRAKEYLHKALVITTEIGDRNGEGACYANLKHLLAVFKSLGEYDKAKEYLHKALVITTEIGDRNGEGACYATLSTVFQSLGEYDKAKEYLHKALVITTEIGDRKGEGECYANLSTVFQSLGEYDKAKEYLQKAPVIGIDIGDKKGEASHLANHGHLSAIVGNYEVSEVCLEKALSISRDIGDRRQEFRILQYYALLYSFQNKIRDSLVCLHLCIKKYEELRYFLGANDEFKTSLLEHSGIFPYKQLSTLLCDTGNALEALYVEELGRARGLSDLMTEKYSLETQISADPQSWFGIENSFRKKNNCACLYISYFHNVLHLWILKTGGVLHYKRLLEENLIRAGLPKDLPLSEFLADSFRSLGIFPTEDCEDRSLNMSLARMRLVEEDEDKEVISSLSLCYKMFIAPVYDFLEEPEILIVPDRSLYKVPFAALSEKEGAEYLSETHRIRVIPSLTTLKIIQDSPENYHSNTGALIIGNPKVDWLPPLPGARKEAEMVGRLVGVPPLVGEKATRQAVLERISSVSLIHFATHGDAERGEIALSPVPTSNSGNATQPKEDYMLTMADVSRVKVRAKLVVLSCCHSGSGEIRAEGVIGIARTFLGSGARSVLVALWAISDKATEKLMGRFYEHLVEGESASEFLHQAMKWMRKNGLSEVSEWASFTLIGDDVRLEFDKQR</sequence>
<dbReference type="AlphaFoldDB" id="A0AAU9W8V0"/>
<evidence type="ECO:0000259" key="3">
    <source>
        <dbReference type="Pfam" id="PF12770"/>
    </source>
</evidence>
<gene>
    <name evidence="4" type="ORF">PMEA_00002501</name>
</gene>
<dbReference type="Pfam" id="PF13424">
    <property type="entry name" value="TPR_12"/>
    <property type="match status" value="2"/>
</dbReference>
<feature type="domain" description="CHAT" evidence="3">
    <location>
        <begin position="617"/>
        <end position="883"/>
    </location>
</feature>
<dbReference type="InterPro" id="IPR019734">
    <property type="entry name" value="TPR_rpt"/>
</dbReference>
<name>A0AAU9W8V0_9CNID</name>
<proteinExistence type="predicted"/>
<dbReference type="PANTHER" id="PTHR10098:SF108">
    <property type="entry name" value="TETRATRICOPEPTIDE REPEAT PROTEIN 28"/>
    <property type="match status" value="1"/>
</dbReference>
<dbReference type="SUPFAM" id="SSF48452">
    <property type="entry name" value="TPR-like"/>
    <property type="match status" value="2"/>
</dbReference>
<protein>
    <recommendedName>
        <fullName evidence="3">CHAT domain-containing protein</fullName>
    </recommendedName>
</protein>
<feature type="signal peptide" evidence="2">
    <location>
        <begin position="1"/>
        <end position="24"/>
    </location>
</feature>
<dbReference type="Gene3D" id="1.25.40.10">
    <property type="entry name" value="Tetratricopeptide repeat domain"/>
    <property type="match status" value="2"/>
</dbReference>
<keyword evidence="5" id="KW-1185">Reference proteome</keyword>
<dbReference type="EMBL" id="CALNXJ010000011">
    <property type="protein sequence ID" value="CAH3108332.1"/>
    <property type="molecule type" value="Genomic_DNA"/>
</dbReference>
<dbReference type="PROSITE" id="PS50293">
    <property type="entry name" value="TPR_REGION"/>
    <property type="match status" value="1"/>
</dbReference>
<dbReference type="SMART" id="SM00028">
    <property type="entry name" value="TPR"/>
    <property type="match status" value="7"/>
</dbReference>
<dbReference type="Pfam" id="PF13374">
    <property type="entry name" value="TPR_10"/>
    <property type="match status" value="1"/>
</dbReference>
<accession>A0AAU9W8V0</accession>